<comment type="caution">
    <text evidence="1">The sequence shown here is derived from an EMBL/GenBank/DDBJ whole genome shotgun (WGS) entry which is preliminary data.</text>
</comment>
<organism evidence="1 2">
    <name type="scientific">Aspergillus flavus</name>
    <dbReference type="NCBI Taxonomy" id="5059"/>
    <lineage>
        <taxon>Eukaryota</taxon>
        <taxon>Fungi</taxon>
        <taxon>Dikarya</taxon>
        <taxon>Ascomycota</taxon>
        <taxon>Pezizomycotina</taxon>
        <taxon>Eurotiomycetes</taxon>
        <taxon>Eurotiomycetidae</taxon>
        <taxon>Eurotiales</taxon>
        <taxon>Aspergillaceae</taxon>
        <taxon>Aspergillus</taxon>
        <taxon>Aspergillus subgen. Circumdati</taxon>
    </lineage>
</organism>
<protein>
    <submittedName>
        <fullName evidence="1">Uncharacterized protein</fullName>
    </submittedName>
</protein>
<reference evidence="1 2" key="1">
    <citation type="submission" date="2018-07" db="EMBL/GenBank/DDBJ databases">
        <title>Identification of spontaneous genetic mutation associated with occurrence of a yellow conidial color mutant of Aspergillus flavus.</title>
        <authorList>
            <person name="Chang P.-K."/>
            <person name="Mack B.M."/>
            <person name="Scharfenstein L."/>
            <person name="Gilbert M.K."/>
        </authorList>
    </citation>
    <scope>NUCLEOTIDE SEQUENCE [LARGE SCALE GENOMIC DNA]</scope>
    <source>
        <strain evidence="1 2">CA14</strain>
    </source>
</reference>
<proteinExistence type="predicted"/>
<dbReference type="AlphaFoldDB" id="A0AB74CK63"/>
<sequence>MGAMDKTSMTLNNHDGVKNQAVHQNFYGRLALGMAATQSRNWRAIRATRPTDMIMDEVVRPLVRDEYREKYHVFGGSGHGWHWLRSELEQLLQDSILLSAQERQVTIFVDELDGVGAQFASEITAYFHRVGDSVAAKMVDITTYVNDRLDVEHLGVPEIQGEIHGLIYNPISLHRALQYVPHGLSDVYQGILKNTIKREYRSQSLLLFQWVCHDGRPLSVTEMRYALAATDTAQKLHSIRCQRTGDFAQTDDQIKQRIHAFIWRVDRGCEGA</sequence>
<evidence type="ECO:0000313" key="1">
    <source>
        <dbReference type="EMBL" id="RMZ46436.1"/>
    </source>
</evidence>
<accession>A0AB74CK63</accession>
<dbReference type="EMBL" id="QQZZ01000034">
    <property type="protein sequence ID" value="RMZ46436.1"/>
    <property type="molecule type" value="Genomic_DNA"/>
</dbReference>
<dbReference type="Proteomes" id="UP000275480">
    <property type="component" value="Unassembled WGS sequence"/>
</dbReference>
<gene>
    <name evidence="1" type="ORF">CA14_008205</name>
</gene>
<name>A0AB74CK63_ASPFL</name>
<evidence type="ECO:0000313" key="2">
    <source>
        <dbReference type="Proteomes" id="UP000275480"/>
    </source>
</evidence>